<proteinExistence type="predicted"/>
<protein>
    <submittedName>
        <fullName evidence="1">Uncharacterized protein</fullName>
    </submittedName>
</protein>
<dbReference type="AlphaFoldDB" id="A0A2H0V982"/>
<dbReference type="Proteomes" id="UP000229972">
    <property type="component" value="Unassembled WGS sequence"/>
</dbReference>
<evidence type="ECO:0000313" key="2">
    <source>
        <dbReference type="Proteomes" id="UP000229972"/>
    </source>
</evidence>
<sequence length="59" mass="6991">MVKKQTIKLKKKDLDQAIVRGLSHTAWETKKILSVKERVHNQLKFKKPKHKKDLTLEDI</sequence>
<comment type="caution">
    <text evidence="1">The sequence shown here is derived from an EMBL/GenBank/DDBJ whole genome shotgun (WGS) entry which is preliminary data.</text>
</comment>
<gene>
    <name evidence="1" type="ORF">COT93_01215</name>
</gene>
<organism evidence="1 2">
    <name type="scientific">Candidatus Falkowbacteria bacterium CG10_big_fil_rev_8_21_14_0_10_37_18</name>
    <dbReference type="NCBI Taxonomy" id="1974562"/>
    <lineage>
        <taxon>Bacteria</taxon>
        <taxon>Candidatus Falkowiibacteriota</taxon>
    </lineage>
</organism>
<dbReference type="EMBL" id="PFAL01000013">
    <property type="protein sequence ID" value="PIR95633.1"/>
    <property type="molecule type" value="Genomic_DNA"/>
</dbReference>
<name>A0A2H0V982_9BACT</name>
<evidence type="ECO:0000313" key="1">
    <source>
        <dbReference type="EMBL" id="PIR95633.1"/>
    </source>
</evidence>
<accession>A0A2H0V982</accession>
<reference evidence="2" key="1">
    <citation type="submission" date="2017-09" db="EMBL/GenBank/DDBJ databases">
        <title>Depth-based differentiation of microbial function through sediment-hosted aquifers and enrichment of novel symbionts in the deep terrestrial subsurface.</title>
        <authorList>
            <person name="Probst A.J."/>
            <person name="Ladd B."/>
            <person name="Jarett J.K."/>
            <person name="Geller-Mcgrath D.E."/>
            <person name="Sieber C.M.K."/>
            <person name="Emerson J.B."/>
            <person name="Anantharaman K."/>
            <person name="Thomas B.C."/>
            <person name="Malmstrom R."/>
            <person name="Stieglmeier M."/>
            <person name="Klingl A."/>
            <person name="Woyke T."/>
            <person name="Ryan C.M."/>
            <person name="Banfield J.F."/>
        </authorList>
    </citation>
    <scope>NUCLEOTIDE SEQUENCE [LARGE SCALE GENOMIC DNA]</scope>
</reference>